<evidence type="ECO:0000256" key="1">
    <source>
        <dbReference type="SAM" id="SignalP"/>
    </source>
</evidence>
<dbReference type="RefSeq" id="WP_175563754.1">
    <property type="nucleotide sequence ID" value="NZ_FRXO01000012.1"/>
</dbReference>
<organism evidence="3 4">
    <name type="scientific">Pseudoxanthobacter soli DSM 19599</name>
    <dbReference type="NCBI Taxonomy" id="1123029"/>
    <lineage>
        <taxon>Bacteria</taxon>
        <taxon>Pseudomonadati</taxon>
        <taxon>Pseudomonadota</taxon>
        <taxon>Alphaproteobacteria</taxon>
        <taxon>Hyphomicrobiales</taxon>
        <taxon>Segnochrobactraceae</taxon>
        <taxon>Pseudoxanthobacter</taxon>
    </lineage>
</organism>
<dbReference type="Gene3D" id="3.40.190.120">
    <property type="entry name" value="Osmoprotection protein (prox), domain 2"/>
    <property type="match status" value="1"/>
</dbReference>
<reference evidence="3 4" key="1">
    <citation type="submission" date="2016-12" db="EMBL/GenBank/DDBJ databases">
        <authorList>
            <person name="Song W.-J."/>
            <person name="Kurnit D.M."/>
        </authorList>
    </citation>
    <scope>NUCLEOTIDE SEQUENCE [LARGE SCALE GENOMIC DNA]</scope>
    <source>
        <strain evidence="3 4">DSM 19599</strain>
    </source>
</reference>
<keyword evidence="1" id="KW-0732">Signal</keyword>
<dbReference type="GO" id="GO:0022857">
    <property type="term" value="F:transmembrane transporter activity"/>
    <property type="evidence" value="ECO:0007669"/>
    <property type="project" value="InterPro"/>
</dbReference>
<proteinExistence type="predicted"/>
<name>A0A1M7ZQW7_9HYPH</name>
<sequence length="317" mass="33020">MPAGFRRIVSSLTLGLGLGLALATTMTGGATPAAAAGTPITVGSKIDTEGAILGNIIALLLEKNGFDVTEKISLGPTKIVRTALIAGEIDIYPEYTGNAGFFFNQDADQAWKKADTAYQKAKELDAANNLVWLQPAPANNTWAIAVRGDVAKENHLVTLDDFAKWVNDGGKVKLAGSAEFVESPAALPAFQAAYGFKLGSDQLLVLSGGDTAATIKAAAEGTSGVNTAMVYGTDGGIAALDLKVLQDPKGVQAVYEPAPVVRKAVLDKSPEIATILDPAFATLTLETLQGLNAKVQIEGQDARTVAKDYLTEKGFLK</sequence>
<dbReference type="AlphaFoldDB" id="A0A1M7ZQW7"/>
<accession>A0A1M7ZQW7</accession>
<evidence type="ECO:0000313" key="4">
    <source>
        <dbReference type="Proteomes" id="UP000186406"/>
    </source>
</evidence>
<dbReference type="EMBL" id="FRXO01000012">
    <property type="protein sequence ID" value="SHO67267.1"/>
    <property type="molecule type" value="Genomic_DNA"/>
</dbReference>
<dbReference type="CDD" id="cd13616">
    <property type="entry name" value="PBP2_OsmF"/>
    <property type="match status" value="1"/>
</dbReference>
<feature type="domain" description="ABC-type glycine betaine transport system substrate-binding" evidence="2">
    <location>
        <begin position="39"/>
        <end position="312"/>
    </location>
</feature>
<dbReference type="SUPFAM" id="SSF53850">
    <property type="entry name" value="Periplasmic binding protein-like II"/>
    <property type="match status" value="1"/>
</dbReference>
<evidence type="ECO:0000259" key="2">
    <source>
        <dbReference type="Pfam" id="PF04069"/>
    </source>
</evidence>
<feature type="signal peptide" evidence="1">
    <location>
        <begin position="1"/>
        <end position="35"/>
    </location>
</feature>
<dbReference type="Pfam" id="PF04069">
    <property type="entry name" value="OpuAC"/>
    <property type="match status" value="1"/>
</dbReference>
<protein>
    <submittedName>
        <fullName evidence="3">Osmoprotectant transport system substrate-binding protein</fullName>
    </submittedName>
</protein>
<dbReference type="Proteomes" id="UP000186406">
    <property type="component" value="Unassembled WGS sequence"/>
</dbReference>
<gene>
    <name evidence="3" type="ORF">SAMN02745172_03942</name>
</gene>
<dbReference type="InterPro" id="IPR007210">
    <property type="entry name" value="ABC_Gly_betaine_transp_sub-bd"/>
</dbReference>
<feature type="chain" id="PRO_5009930019" evidence="1">
    <location>
        <begin position="36"/>
        <end position="317"/>
    </location>
</feature>
<dbReference type="STRING" id="1123029.SAMN02745172_03942"/>
<dbReference type="Gene3D" id="3.40.190.10">
    <property type="entry name" value="Periplasmic binding protein-like II"/>
    <property type="match status" value="1"/>
</dbReference>
<evidence type="ECO:0000313" key="3">
    <source>
        <dbReference type="EMBL" id="SHO67267.1"/>
    </source>
</evidence>
<keyword evidence="4" id="KW-1185">Reference proteome</keyword>
<dbReference type="GO" id="GO:0043190">
    <property type="term" value="C:ATP-binding cassette (ABC) transporter complex"/>
    <property type="evidence" value="ECO:0007669"/>
    <property type="project" value="InterPro"/>
</dbReference>